<accession>A0A840CPT4</accession>
<dbReference type="Gene3D" id="3.40.190.10">
    <property type="entry name" value="Periplasmic binding protein-like II"/>
    <property type="match status" value="2"/>
</dbReference>
<dbReference type="AlphaFoldDB" id="A0A840CPT4"/>
<dbReference type="Pfam" id="PF09084">
    <property type="entry name" value="NMT1"/>
    <property type="match status" value="1"/>
</dbReference>
<evidence type="ECO:0000313" key="3">
    <source>
        <dbReference type="EMBL" id="MBB4023947.1"/>
    </source>
</evidence>
<dbReference type="EMBL" id="JACIEQ010000015">
    <property type="protein sequence ID" value="MBB4023947.1"/>
    <property type="molecule type" value="Genomic_DNA"/>
</dbReference>
<dbReference type="SUPFAM" id="SSF53850">
    <property type="entry name" value="Periplasmic binding protein-like II"/>
    <property type="match status" value="1"/>
</dbReference>
<keyword evidence="1" id="KW-0732">Signal</keyword>
<sequence length="335" mass="36194">MNASIFSKVSATTLALCLGASAAFAADMPGVTLQAVAGSVGGVPLMIMKGEGLDKKYGFDGKFEFLPHEGVFQNFLIGKSDIAMDNDILGVAIARDEGFDVTAFYPVGNLYLGIVVPGGSEAKTPEDLKGKKVGHFGADSGTTTFIRTIVQEMYGFDVLEEYEFSQVGPAALVPLLKSGEVEAIFDFESFVSEAIVATDGHYLLQAHKDYSEFTGGFAPWITNMVAHGDWLKENPELAYAVRDAYDEAIEILESTDYEVLRKDYILEGLGITSEAVLDVLIENAKSTPYFTNDWSPEKIAAAEAFLDKLSKDGLLIENVPDGVMVTLEDYVGPRS</sequence>
<gene>
    <name evidence="3" type="ORF">GGR17_003787</name>
</gene>
<protein>
    <submittedName>
        <fullName evidence="3">NitT/TauT family transport system substrate-binding protein</fullName>
    </submittedName>
</protein>
<reference evidence="3" key="1">
    <citation type="submission" date="2020-08" db="EMBL/GenBank/DDBJ databases">
        <title>Genomic Encyclopedia of Type Strains, Phase IV (KMG-IV): sequencing the most valuable type-strain genomes for metagenomic binning, comparative biology and taxonomic classification.</title>
        <authorList>
            <person name="Goeker M."/>
        </authorList>
    </citation>
    <scope>NUCLEOTIDE SEQUENCE [LARGE SCALE GENOMIC DNA]</scope>
    <source>
        <strain evidence="3">DSM 105040</strain>
    </source>
</reference>
<feature type="domain" description="SsuA/THI5-like" evidence="2">
    <location>
        <begin position="72"/>
        <end position="250"/>
    </location>
</feature>
<evidence type="ECO:0000313" key="4">
    <source>
        <dbReference type="Proteomes" id="UP000585681"/>
    </source>
</evidence>
<feature type="signal peptide" evidence="1">
    <location>
        <begin position="1"/>
        <end position="25"/>
    </location>
</feature>
<comment type="caution">
    <text evidence="3">The sequence shown here is derived from an EMBL/GenBank/DDBJ whole genome shotgun (WGS) entry which is preliminary data.</text>
</comment>
<feature type="chain" id="PRO_5032816436" evidence="1">
    <location>
        <begin position="26"/>
        <end position="335"/>
    </location>
</feature>
<evidence type="ECO:0000256" key="1">
    <source>
        <dbReference type="SAM" id="SignalP"/>
    </source>
</evidence>
<dbReference type="InterPro" id="IPR015168">
    <property type="entry name" value="SsuA/THI5"/>
</dbReference>
<dbReference type="Proteomes" id="UP000585681">
    <property type="component" value="Unassembled WGS sequence"/>
</dbReference>
<dbReference type="PANTHER" id="PTHR30024">
    <property type="entry name" value="ALIPHATIC SULFONATES-BINDING PROTEIN-RELATED"/>
    <property type="match status" value="1"/>
</dbReference>
<organism evidence="3 4">
    <name type="scientific">Actibacterium naphthalenivorans</name>
    <dbReference type="NCBI Taxonomy" id="1614693"/>
    <lineage>
        <taxon>Bacteria</taxon>
        <taxon>Pseudomonadati</taxon>
        <taxon>Pseudomonadota</taxon>
        <taxon>Alphaproteobacteria</taxon>
        <taxon>Rhodobacterales</taxon>
        <taxon>Roseobacteraceae</taxon>
        <taxon>Actibacterium</taxon>
    </lineage>
</organism>
<proteinExistence type="predicted"/>
<dbReference type="RefSeq" id="WP_082386628.1">
    <property type="nucleotide sequence ID" value="NZ_JACIEQ010000015.1"/>
</dbReference>
<keyword evidence="4" id="KW-1185">Reference proteome</keyword>
<name>A0A840CPT4_9RHOB</name>
<evidence type="ECO:0000259" key="2">
    <source>
        <dbReference type="Pfam" id="PF09084"/>
    </source>
</evidence>